<dbReference type="InterPro" id="IPR036157">
    <property type="entry name" value="dUTPase-like_sf"/>
</dbReference>
<reference evidence="2" key="1">
    <citation type="submission" date="2017-09" db="EMBL/GenBank/DDBJ databases">
        <title>Depth-based differentiation of microbial function through sediment-hosted aquifers and enrichment of novel symbionts in the deep terrestrial subsurface.</title>
        <authorList>
            <person name="Probst A.J."/>
            <person name="Ladd B."/>
            <person name="Jarett J.K."/>
            <person name="Geller-Mcgrath D.E."/>
            <person name="Sieber C.M.K."/>
            <person name="Emerson J.B."/>
            <person name="Anantharaman K."/>
            <person name="Thomas B.C."/>
            <person name="Malmstrom R."/>
            <person name="Stieglmeier M."/>
            <person name="Klingl A."/>
            <person name="Woyke T."/>
            <person name="Ryan C.M."/>
            <person name="Banfield J.F."/>
        </authorList>
    </citation>
    <scope>NUCLEOTIDE SEQUENCE [LARGE SCALE GENOMIC DNA]</scope>
</reference>
<dbReference type="Gene3D" id="2.70.40.10">
    <property type="match status" value="1"/>
</dbReference>
<dbReference type="Proteomes" id="UP000229362">
    <property type="component" value="Unassembled WGS sequence"/>
</dbReference>
<evidence type="ECO:0000313" key="1">
    <source>
        <dbReference type="EMBL" id="PIT86242.1"/>
    </source>
</evidence>
<evidence type="ECO:0000313" key="2">
    <source>
        <dbReference type="Proteomes" id="UP000229362"/>
    </source>
</evidence>
<organism evidence="1 2">
    <name type="scientific">Candidatus Magasanikbacteria bacterium CG10_big_fil_rev_8_21_14_0_10_43_6</name>
    <dbReference type="NCBI Taxonomy" id="1974650"/>
    <lineage>
        <taxon>Bacteria</taxon>
        <taxon>Candidatus Magasanikiibacteriota</taxon>
    </lineage>
</organism>
<evidence type="ECO:0008006" key="3">
    <source>
        <dbReference type="Google" id="ProtNLM"/>
    </source>
</evidence>
<dbReference type="EMBL" id="PFBZ01000183">
    <property type="protein sequence ID" value="PIT86242.1"/>
    <property type="molecule type" value="Genomic_DNA"/>
</dbReference>
<dbReference type="SUPFAM" id="SSF51283">
    <property type="entry name" value="dUTPase-like"/>
    <property type="match status" value="1"/>
</dbReference>
<comment type="caution">
    <text evidence="1">The sequence shown here is derived from an EMBL/GenBank/DDBJ whole genome shotgun (WGS) entry which is preliminary data.</text>
</comment>
<sequence length="194" mass="21485">MALTFENMEALLAALEEAGVVTMPPQASIKVVLTEEAQRLCKELGLSPEQWFGRKNVTDAGIDLRTVYPVEFQPGEVTPFYTGFNAELYSPKHFNLAYKVTTRTGTALMGLDRAADTYDQEFRSWKSPEYASHGWKCSMVNHSDEVIKFQPGDRIAQLIAVISPRLAVEVVEDFTLLDDSGIRGASSYLGSGLK</sequence>
<name>A0A2M6W099_9BACT</name>
<gene>
    <name evidence="1" type="ORF">COU33_04205</name>
</gene>
<accession>A0A2M6W099</accession>
<dbReference type="AlphaFoldDB" id="A0A2M6W099"/>
<proteinExistence type="predicted"/>
<protein>
    <recommendedName>
        <fullName evidence="3">dUTPase-like domain-containing protein</fullName>
    </recommendedName>
</protein>